<protein>
    <submittedName>
        <fullName evidence="1">Uncharacterized protein</fullName>
    </submittedName>
</protein>
<name>A0A0A9A1C6_ARUDO</name>
<reference evidence="1" key="2">
    <citation type="journal article" date="2015" name="Data Brief">
        <title>Shoot transcriptome of the giant reed, Arundo donax.</title>
        <authorList>
            <person name="Barrero R.A."/>
            <person name="Guerrero F.D."/>
            <person name="Moolhuijzen P."/>
            <person name="Goolsby J.A."/>
            <person name="Tidwell J."/>
            <person name="Bellgard S.E."/>
            <person name="Bellgard M.I."/>
        </authorList>
    </citation>
    <scope>NUCLEOTIDE SEQUENCE</scope>
    <source>
        <tissue evidence="1">Shoot tissue taken approximately 20 cm above the soil surface</tissue>
    </source>
</reference>
<accession>A0A0A9A1C6</accession>
<dbReference type="EMBL" id="GBRH01255085">
    <property type="protein sequence ID" value="JAD42810.1"/>
    <property type="molecule type" value="Transcribed_RNA"/>
</dbReference>
<sequence length="62" mass="7244">MFPPNKQNTERALLLTSRFCCVMLFRTDEFCYSTTVTPHNGTHLRTIINDVLRCLHVVRDSM</sequence>
<proteinExistence type="predicted"/>
<organism evidence="1">
    <name type="scientific">Arundo donax</name>
    <name type="common">Giant reed</name>
    <name type="synonym">Donax arundinaceus</name>
    <dbReference type="NCBI Taxonomy" id="35708"/>
    <lineage>
        <taxon>Eukaryota</taxon>
        <taxon>Viridiplantae</taxon>
        <taxon>Streptophyta</taxon>
        <taxon>Embryophyta</taxon>
        <taxon>Tracheophyta</taxon>
        <taxon>Spermatophyta</taxon>
        <taxon>Magnoliopsida</taxon>
        <taxon>Liliopsida</taxon>
        <taxon>Poales</taxon>
        <taxon>Poaceae</taxon>
        <taxon>PACMAD clade</taxon>
        <taxon>Arundinoideae</taxon>
        <taxon>Arundineae</taxon>
        <taxon>Arundo</taxon>
    </lineage>
</organism>
<reference evidence="1" key="1">
    <citation type="submission" date="2014-09" db="EMBL/GenBank/DDBJ databases">
        <authorList>
            <person name="Magalhaes I.L.F."/>
            <person name="Oliveira U."/>
            <person name="Santos F.R."/>
            <person name="Vidigal T.H.D.A."/>
            <person name="Brescovit A.D."/>
            <person name="Santos A.J."/>
        </authorList>
    </citation>
    <scope>NUCLEOTIDE SEQUENCE</scope>
    <source>
        <tissue evidence="1">Shoot tissue taken approximately 20 cm above the soil surface</tissue>
    </source>
</reference>
<dbReference type="AlphaFoldDB" id="A0A0A9A1C6"/>
<evidence type="ECO:0000313" key="1">
    <source>
        <dbReference type="EMBL" id="JAD42810.1"/>
    </source>
</evidence>